<gene>
    <name evidence="4" type="ORF">KNV97_04290</name>
</gene>
<dbReference type="EMBL" id="CP076642">
    <property type="protein sequence ID" value="QXO16551.1"/>
    <property type="molecule type" value="Genomic_DNA"/>
</dbReference>
<dbReference type="AlphaFoldDB" id="A0A975U8H1"/>
<evidence type="ECO:0000256" key="3">
    <source>
        <dbReference type="HAMAP-Rule" id="MF_00789"/>
    </source>
</evidence>
<dbReference type="KEGG" id="vos:KNV97_04290"/>
<evidence type="ECO:0000313" key="4">
    <source>
        <dbReference type="EMBL" id="QXO16551.1"/>
    </source>
</evidence>
<dbReference type="HAMAP" id="MF_00789">
    <property type="entry name" value="UPF0319"/>
    <property type="match status" value="1"/>
</dbReference>
<evidence type="ECO:0000256" key="2">
    <source>
        <dbReference type="ARBA" id="ARBA00022729"/>
    </source>
</evidence>
<keyword evidence="5" id="KW-1185">Reference proteome</keyword>
<comment type="similarity">
    <text evidence="1 3">Belongs to the UPF0319 family.</text>
</comment>
<reference evidence="4" key="1">
    <citation type="submission" date="2021-06" db="EMBL/GenBank/DDBJ databases">
        <title>Vibrio nov. sp., novel gut bacterium isolated from Yellow Sea oyster.</title>
        <authorList>
            <person name="Muhammad N."/>
            <person name="Nguyen T.H."/>
            <person name="Lee Y.-J."/>
            <person name="Ko J."/>
            <person name="Kim S.-G."/>
        </authorList>
    </citation>
    <scope>NUCLEOTIDE SEQUENCE</scope>
    <source>
        <strain evidence="4">OG9-811</strain>
    </source>
</reference>
<dbReference type="RefSeq" id="WP_206208386.1">
    <property type="nucleotide sequence ID" value="NZ_CP076642.1"/>
</dbReference>
<sequence length="204" mass="22446" precursor="true">MKPLTCIIAIAFSATAAAKVTLAIPDTIEMLVVNGQKPETSGSIFSSVTSVELKDGEQQIVFRYHPYYSQGSERIGVEGDVVIAKFDAADQSLSFDMPTYRNATEAEENIKSMQWSLRDDKGQALQVTQDRLIKEGMQIGRDYKQETFEYNLSGGEAAVGTAFIKTGKSSNGAANDTTAEEMLHFWYNKADAATKARFKAYVNK</sequence>
<keyword evidence="2 3" id="KW-0732">Signal</keyword>
<evidence type="ECO:0000256" key="1">
    <source>
        <dbReference type="ARBA" id="ARBA00008490"/>
    </source>
</evidence>
<organism evidence="4 5">
    <name type="scientific">Vibrio ostreae</name>
    <dbReference type="NCBI Taxonomy" id="2841925"/>
    <lineage>
        <taxon>Bacteria</taxon>
        <taxon>Pseudomonadati</taxon>
        <taxon>Pseudomonadota</taxon>
        <taxon>Gammaproteobacteria</taxon>
        <taxon>Vibrionales</taxon>
        <taxon>Vibrionaceae</taxon>
        <taxon>Vibrio</taxon>
    </lineage>
</organism>
<dbReference type="Proteomes" id="UP000694232">
    <property type="component" value="Chromosome 2"/>
</dbReference>
<name>A0A975U8H1_9VIBR</name>
<feature type="chain" id="PRO_5038192434" description="UPF0319 protein KNV97_04290" evidence="3">
    <location>
        <begin position="19"/>
        <end position="204"/>
    </location>
</feature>
<dbReference type="Pfam" id="PF09829">
    <property type="entry name" value="DUF2057"/>
    <property type="match status" value="1"/>
</dbReference>
<accession>A0A975U8H1</accession>
<dbReference type="PANTHER" id="PTHR38108:SF1">
    <property type="entry name" value="UPF0319 PROTEIN YCCT"/>
    <property type="match status" value="1"/>
</dbReference>
<evidence type="ECO:0000313" key="5">
    <source>
        <dbReference type="Proteomes" id="UP000694232"/>
    </source>
</evidence>
<proteinExistence type="inferred from homology"/>
<dbReference type="InterPro" id="IPR018635">
    <property type="entry name" value="UPF0319"/>
</dbReference>
<feature type="signal peptide" evidence="3">
    <location>
        <begin position="1"/>
        <end position="18"/>
    </location>
</feature>
<protein>
    <recommendedName>
        <fullName evidence="3">UPF0319 protein KNV97_04290</fullName>
    </recommendedName>
</protein>
<dbReference type="PANTHER" id="PTHR38108">
    <property type="entry name" value="UPF0319 PROTEIN YCCT"/>
    <property type="match status" value="1"/>
</dbReference>